<dbReference type="GO" id="GO:0045893">
    <property type="term" value="P:positive regulation of DNA-templated transcription"/>
    <property type="evidence" value="ECO:0007669"/>
    <property type="project" value="TreeGrafter"/>
</dbReference>
<dbReference type="SMART" id="SM00572">
    <property type="entry name" value="DZF"/>
    <property type="match status" value="1"/>
</dbReference>
<name>A0A3P7F947_HYDTA</name>
<dbReference type="PANTHER" id="PTHR46447:SF1">
    <property type="entry name" value="INTERLEUKIN ENHANCER-BINDING FACTOR 2"/>
    <property type="match status" value="1"/>
</dbReference>
<evidence type="ECO:0000313" key="4">
    <source>
        <dbReference type="Proteomes" id="UP000274429"/>
    </source>
</evidence>
<dbReference type="EMBL" id="UYWX01004727">
    <property type="protein sequence ID" value="VDM25159.1"/>
    <property type="molecule type" value="Genomic_DNA"/>
</dbReference>
<organism evidence="3 4">
    <name type="scientific">Hydatigena taeniaeformis</name>
    <name type="common">Feline tapeworm</name>
    <name type="synonym">Taenia taeniaeformis</name>
    <dbReference type="NCBI Taxonomy" id="6205"/>
    <lineage>
        <taxon>Eukaryota</taxon>
        <taxon>Metazoa</taxon>
        <taxon>Spiralia</taxon>
        <taxon>Lophotrochozoa</taxon>
        <taxon>Platyhelminthes</taxon>
        <taxon>Cestoda</taxon>
        <taxon>Eucestoda</taxon>
        <taxon>Cyclophyllidea</taxon>
        <taxon>Taeniidae</taxon>
        <taxon>Hydatigera</taxon>
    </lineage>
</organism>
<dbReference type="InterPro" id="IPR052134">
    <property type="entry name" value="ILF2"/>
</dbReference>
<evidence type="ECO:0000313" key="3">
    <source>
        <dbReference type="EMBL" id="VDM25159.1"/>
    </source>
</evidence>
<feature type="domain" description="DZF" evidence="2">
    <location>
        <begin position="1"/>
        <end position="192"/>
    </location>
</feature>
<evidence type="ECO:0000256" key="1">
    <source>
        <dbReference type="ARBA" id="ARBA00023125"/>
    </source>
</evidence>
<dbReference type="GO" id="GO:0003725">
    <property type="term" value="F:double-stranded RNA binding"/>
    <property type="evidence" value="ECO:0007669"/>
    <property type="project" value="TreeGrafter"/>
</dbReference>
<dbReference type="GO" id="GO:0071013">
    <property type="term" value="C:catalytic step 2 spliceosome"/>
    <property type="evidence" value="ECO:0007669"/>
    <property type="project" value="TreeGrafter"/>
</dbReference>
<dbReference type="Pfam" id="PF20965">
    <property type="entry name" value="DZF_C"/>
    <property type="match status" value="1"/>
</dbReference>
<dbReference type="PANTHER" id="PTHR46447">
    <property type="entry name" value="INTERLEUKIN ENHANCER-BINDING FACTOR"/>
    <property type="match status" value="1"/>
</dbReference>
<reference evidence="3 4" key="1">
    <citation type="submission" date="2018-11" db="EMBL/GenBank/DDBJ databases">
        <authorList>
            <consortium name="Pathogen Informatics"/>
        </authorList>
    </citation>
    <scope>NUCLEOTIDE SEQUENCE [LARGE SCALE GENOMIC DNA]</scope>
</reference>
<gene>
    <name evidence="3" type="ORF">TTAC_LOCUS4547</name>
</gene>
<dbReference type="InterPro" id="IPR049402">
    <property type="entry name" value="DZF_dom_C"/>
</dbReference>
<protein>
    <recommendedName>
        <fullName evidence="2">DZF domain-containing protein</fullName>
    </recommendedName>
</protein>
<dbReference type="InterPro" id="IPR006561">
    <property type="entry name" value="DZF_dom"/>
</dbReference>
<proteinExistence type="predicted"/>
<dbReference type="PROSITE" id="PS51703">
    <property type="entry name" value="DZF"/>
    <property type="match status" value="1"/>
</dbReference>
<dbReference type="OrthoDB" id="5775647at2759"/>
<accession>A0A3P7F947</accession>
<dbReference type="GO" id="GO:0003677">
    <property type="term" value="F:DNA binding"/>
    <property type="evidence" value="ECO:0007669"/>
    <property type="project" value="UniProtKB-KW"/>
</dbReference>
<evidence type="ECO:0000259" key="2">
    <source>
        <dbReference type="PROSITE" id="PS51703"/>
    </source>
</evidence>
<dbReference type="AlphaFoldDB" id="A0A3P7F947"/>
<dbReference type="Proteomes" id="UP000274429">
    <property type="component" value="Unassembled WGS sequence"/>
</dbReference>
<keyword evidence="4" id="KW-1185">Reference proteome</keyword>
<keyword evidence="1" id="KW-0238">DNA-binding</keyword>
<dbReference type="Gene3D" id="1.10.1410.40">
    <property type="match status" value="1"/>
</dbReference>
<sequence>MVIVSPPDQSVAHAAIVHARWAEERAAHANVKALIRLLKDLRRRYVGFNHLTPWQVDLLAFHAVMHTPTDAPLPLSVAFRRVIQLLAAGLFLPGSAGIIDPCEPQSRRVHVSLSLIQQDELCCAAQTMCTILNLGKFSAIFSNLHPSKPITLAELVETANALPGEKIALPEPIHLEPHFTAPDTTAEPEMVP</sequence>